<dbReference type="RefSeq" id="WP_338448335.1">
    <property type="nucleotide sequence ID" value="NZ_CP137640.1"/>
</dbReference>
<evidence type="ECO:0000313" key="3">
    <source>
        <dbReference type="Proteomes" id="UP001357223"/>
    </source>
</evidence>
<accession>A0ABZ2CAV9</accession>
<keyword evidence="1" id="KW-1133">Transmembrane helix</keyword>
<name>A0ABZ2CAV9_9BACI</name>
<protein>
    <submittedName>
        <fullName evidence="2">Uncharacterized protein</fullName>
    </submittedName>
</protein>
<organism evidence="2 3">
    <name type="scientific">Niallia oryzisoli</name>
    <dbReference type="NCBI Taxonomy" id="1737571"/>
    <lineage>
        <taxon>Bacteria</taxon>
        <taxon>Bacillati</taxon>
        <taxon>Bacillota</taxon>
        <taxon>Bacilli</taxon>
        <taxon>Bacillales</taxon>
        <taxon>Bacillaceae</taxon>
        <taxon>Niallia</taxon>
    </lineage>
</organism>
<feature type="transmembrane region" description="Helical" evidence="1">
    <location>
        <begin position="25"/>
        <end position="43"/>
    </location>
</feature>
<evidence type="ECO:0000313" key="2">
    <source>
        <dbReference type="EMBL" id="WVX79401.1"/>
    </source>
</evidence>
<reference evidence="2 3" key="1">
    <citation type="submission" date="2023-10" db="EMBL/GenBank/DDBJ databases">
        <title>Niallia locisalis sp.nov. isolated from a salt pond sample.</title>
        <authorList>
            <person name="Li X.-J."/>
            <person name="Dong L."/>
        </authorList>
    </citation>
    <scope>NUCLEOTIDE SEQUENCE [LARGE SCALE GENOMIC DNA]</scope>
    <source>
        <strain evidence="2 3">DSM 29761</strain>
    </source>
</reference>
<proteinExistence type="predicted"/>
<sequence length="48" mass="5886">MHLFHALLFLLAAMRWGDWLNWRMYYPTILFFIGGDLLKNALLHDYRM</sequence>
<keyword evidence="1" id="KW-0472">Membrane</keyword>
<keyword evidence="1" id="KW-0812">Transmembrane</keyword>
<gene>
    <name evidence="2" type="ORF">R4Z09_19085</name>
</gene>
<dbReference type="Proteomes" id="UP001357223">
    <property type="component" value="Chromosome"/>
</dbReference>
<dbReference type="EMBL" id="CP137640">
    <property type="protein sequence ID" value="WVX79401.1"/>
    <property type="molecule type" value="Genomic_DNA"/>
</dbReference>
<evidence type="ECO:0000256" key="1">
    <source>
        <dbReference type="SAM" id="Phobius"/>
    </source>
</evidence>
<keyword evidence="3" id="KW-1185">Reference proteome</keyword>